<comment type="caution">
    <text evidence="2">The sequence shown here is derived from an EMBL/GenBank/DDBJ whole genome shotgun (WGS) entry which is preliminary data.</text>
</comment>
<dbReference type="AlphaFoldDB" id="A0A1Y5HBJ2"/>
<dbReference type="EMBL" id="MABE01000712">
    <property type="protein sequence ID" value="OUS34618.1"/>
    <property type="molecule type" value="Genomic_DNA"/>
</dbReference>
<evidence type="ECO:0008006" key="4">
    <source>
        <dbReference type="Google" id="ProtNLM"/>
    </source>
</evidence>
<protein>
    <recommendedName>
        <fullName evidence="4">Tat pathway signal protein</fullName>
    </recommendedName>
</protein>
<dbReference type="Pfam" id="PF07394">
    <property type="entry name" value="DUF1501"/>
    <property type="match status" value="1"/>
</dbReference>
<proteinExistence type="predicted"/>
<feature type="chain" id="PRO_5012305891" description="Tat pathway signal protein" evidence="1">
    <location>
        <begin position="29"/>
        <end position="350"/>
    </location>
</feature>
<dbReference type="InterPro" id="IPR010869">
    <property type="entry name" value="DUF1501"/>
</dbReference>
<evidence type="ECO:0000256" key="1">
    <source>
        <dbReference type="SAM" id="SignalP"/>
    </source>
</evidence>
<accession>A0A1Y5HBJ2</accession>
<feature type="signal peptide" evidence="1">
    <location>
        <begin position="1"/>
        <end position="28"/>
    </location>
</feature>
<keyword evidence="1" id="KW-0732">Signal</keyword>
<gene>
    <name evidence="2" type="ORF">A9R00_12470</name>
</gene>
<sequence length="350" mass="37336">MKRRNFIQMLAATGMTASLPLTANKAFAAAPDHFLVIVNAGGGWDPTSLCDPKGDGGQYAIDQPSANNGGSINSVDISEAGSKLGIQWSGIPIIDGSVETPGATTLRVRNQFDTYFDTYADRLTVINGIDNGTNNHSTGNQATWSGNLEMGYPSLAALFAASKNPSLPMAYISNGGYDFTASLVSRARASSAGFIDELADPNSSEYLYRSASESGQDIDVYQQIKLAQRQRLERQQAQAELPLRRQQLNQLFTVRQEDNDLAKLSIEKGLIETAVPTNAHMNNRDQSFKSQASLVAAAFKSGVAASANISTGGFDTHGNHDSSQYQSLGDLLEGVVYLQEALAAAGIADK</sequence>
<feature type="non-terminal residue" evidence="2">
    <location>
        <position position="350"/>
    </location>
</feature>
<evidence type="ECO:0000313" key="2">
    <source>
        <dbReference type="EMBL" id="OUS34618.1"/>
    </source>
</evidence>
<reference evidence="3" key="1">
    <citation type="journal article" date="2017" name="Proc. Natl. Acad. Sci. U.S.A.">
        <title>Simulation of Deepwater Horizon oil plume reveals substrate specialization within a complex community of hydrocarbon degraders.</title>
        <authorList>
            <person name="Hu P."/>
            <person name="Dubinsky E.A."/>
            <person name="Probst A.J."/>
            <person name="Wang J."/>
            <person name="Sieber C.M.K."/>
            <person name="Tom L.M."/>
            <person name="Gardinali P."/>
            <person name="Banfield J.F."/>
            <person name="Atlas R.M."/>
            <person name="Andersen G.L."/>
        </authorList>
    </citation>
    <scope>NUCLEOTIDE SEQUENCE [LARGE SCALE GENOMIC DNA]</scope>
</reference>
<evidence type="ECO:0000313" key="3">
    <source>
        <dbReference type="Proteomes" id="UP000227088"/>
    </source>
</evidence>
<name>A0A1Y5HBJ2_OLEAN</name>
<organism evidence="2 3">
    <name type="scientific">Oleispira antarctica</name>
    <dbReference type="NCBI Taxonomy" id="188908"/>
    <lineage>
        <taxon>Bacteria</taxon>
        <taxon>Pseudomonadati</taxon>
        <taxon>Pseudomonadota</taxon>
        <taxon>Gammaproteobacteria</taxon>
        <taxon>Oceanospirillales</taxon>
        <taxon>Oceanospirillaceae</taxon>
        <taxon>Oleispira</taxon>
    </lineage>
</organism>
<dbReference type="Proteomes" id="UP000227088">
    <property type="component" value="Unassembled WGS sequence"/>
</dbReference>